<dbReference type="AlphaFoldDB" id="A0A3P7RUM6"/>
<proteinExistence type="inferred from homology"/>
<dbReference type="KEGG" id="cbar:PATL70BA_0619"/>
<dbReference type="GO" id="GO:0016829">
    <property type="term" value="F:lyase activity"/>
    <property type="evidence" value="ECO:0007669"/>
    <property type="project" value="UniProtKB-KW"/>
</dbReference>
<sequence>MMINNTIVDNDTLLPDRGYFYGYGVFETLRVINGTIIFLEEHLSRLNKGLMYLGIQKAINEKEVKAAIRALSCDNGVIKINVSEENTVFTTRPLSYGQMHYEEGYRLTLSRVKRNPTSHTVSIKSMNYLDNIIELEKAKKHGFSDALFLNIHNEICETAVANVFIIEGNKIITPEASSGLLRGIMRQWVMNTYPVMEEKLTLSRLLSSEGVFVTNSVMGIMKVIALDEVTLNQHKMVQEIASKYGEVIDGMGRNL</sequence>
<name>A0A3P7RUM6_9FIRM</name>
<keyword evidence="7" id="KW-1185">Reference proteome</keyword>
<dbReference type="GO" id="GO:0008652">
    <property type="term" value="P:amino acid biosynthetic process"/>
    <property type="evidence" value="ECO:0007669"/>
    <property type="project" value="UniProtKB-ARBA"/>
</dbReference>
<keyword evidence="3 5" id="KW-0663">Pyridoxal phosphate</keyword>
<evidence type="ECO:0000313" key="7">
    <source>
        <dbReference type="Proteomes" id="UP000279029"/>
    </source>
</evidence>
<dbReference type="PROSITE" id="PS00770">
    <property type="entry name" value="AA_TRANSFER_CLASS_4"/>
    <property type="match status" value="1"/>
</dbReference>
<dbReference type="RefSeq" id="WP_125135986.1">
    <property type="nucleotide sequence ID" value="NZ_LR130778.1"/>
</dbReference>
<dbReference type="Proteomes" id="UP000279029">
    <property type="component" value="Chromosome"/>
</dbReference>
<dbReference type="InterPro" id="IPR036038">
    <property type="entry name" value="Aminotransferase-like"/>
</dbReference>
<evidence type="ECO:0000313" key="6">
    <source>
        <dbReference type="EMBL" id="VDN46482.1"/>
    </source>
</evidence>
<dbReference type="PANTHER" id="PTHR42743:SF11">
    <property type="entry name" value="AMINODEOXYCHORISMATE LYASE"/>
    <property type="match status" value="1"/>
</dbReference>
<protein>
    <submittedName>
        <fullName evidence="6">4-amino-4-deoxychorismate lyase</fullName>
    </submittedName>
</protein>
<dbReference type="OrthoDB" id="9805628at2"/>
<dbReference type="InterPro" id="IPR050571">
    <property type="entry name" value="Class-IV_PLP-Dep_Aminotrnsfr"/>
</dbReference>
<dbReference type="Gene3D" id="3.30.470.10">
    <property type="match status" value="1"/>
</dbReference>
<dbReference type="Pfam" id="PF01063">
    <property type="entry name" value="Aminotran_4"/>
    <property type="match status" value="1"/>
</dbReference>
<organism evidence="6 7">
    <name type="scientific">Petrocella atlantisensis</name>
    <dbReference type="NCBI Taxonomy" id="2173034"/>
    <lineage>
        <taxon>Bacteria</taxon>
        <taxon>Bacillati</taxon>
        <taxon>Bacillota</taxon>
        <taxon>Clostridia</taxon>
        <taxon>Lachnospirales</taxon>
        <taxon>Vallitaleaceae</taxon>
        <taxon>Petrocella</taxon>
    </lineage>
</organism>
<evidence type="ECO:0000256" key="1">
    <source>
        <dbReference type="ARBA" id="ARBA00001933"/>
    </source>
</evidence>
<evidence type="ECO:0000256" key="5">
    <source>
        <dbReference type="RuleBase" id="RU004516"/>
    </source>
</evidence>
<dbReference type="FunFam" id="3.20.10.10:FF:000002">
    <property type="entry name" value="D-alanine aminotransferase"/>
    <property type="match status" value="1"/>
</dbReference>
<dbReference type="GO" id="GO:0046394">
    <property type="term" value="P:carboxylic acid biosynthetic process"/>
    <property type="evidence" value="ECO:0007669"/>
    <property type="project" value="UniProtKB-ARBA"/>
</dbReference>
<comment type="similarity">
    <text evidence="2 4">Belongs to the class-IV pyridoxal-phosphate-dependent aminotransferase family.</text>
</comment>
<dbReference type="InterPro" id="IPR001544">
    <property type="entry name" value="Aminotrans_IV"/>
</dbReference>
<accession>A0A3P7RUM6</accession>
<evidence type="ECO:0000256" key="2">
    <source>
        <dbReference type="ARBA" id="ARBA00009320"/>
    </source>
</evidence>
<evidence type="ECO:0000256" key="3">
    <source>
        <dbReference type="ARBA" id="ARBA00022898"/>
    </source>
</evidence>
<comment type="cofactor">
    <cofactor evidence="1 5">
        <name>pyridoxal 5'-phosphate</name>
        <dbReference type="ChEBI" id="CHEBI:597326"/>
    </cofactor>
</comment>
<gene>
    <name evidence="6" type="ORF">PATL70BA_0619</name>
</gene>
<dbReference type="SUPFAM" id="SSF56752">
    <property type="entry name" value="D-aminoacid aminotransferase-like PLP-dependent enzymes"/>
    <property type="match status" value="1"/>
</dbReference>
<dbReference type="InterPro" id="IPR018300">
    <property type="entry name" value="Aminotrans_IV_CS"/>
</dbReference>
<dbReference type="InterPro" id="IPR043132">
    <property type="entry name" value="BCAT-like_C"/>
</dbReference>
<dbReference type="GO" id="GO:0005829">
    <property type="term" value="C:cytosol"/>
    <property type="evidence" value="ECO:0007669"/>
    <property type="project" value="TreeGrafter"/>
</dbReference>
<dbReference type="PANTHER" id="PTHR42743">
    <property type="entry name" value="AMINO-ACID AMINOTRANSFERASE"/>
    <property type="match status" value="1"/>
</dbReference>
<evidence type="ECO:0000256" key="4">
    <source>
        <dbReference type="RuleBase" id="RU004106"/>
    </source>
</evidence>
<reference evidence="6 7" key="1">
    <citation type="submission" date="2018-09" db="EMBL/GenBank/DDBJ databases">
        <authorList>
            <person name="Postec A."/>
        </authorList>
    </citation>
    <scope>NUCLEOTIDE SEQUENCE [LARGE SCALE GENOMIC DNA]</scope>
    <source>
        <strain evidence="6">70B-A</strain>
    </source>
</reference>
<dbReference type="InterPro" id="IPR043131">
    <property type="entry name" value="BCAT-like_N"/>
</dbReference>
<keyword evidence="6" id="KW-0456">Lyase</keyword>
<dbReference type="EMBL" id="LR130778">
    <property type="protein sequence ID" value="VDN46482.1"/>
    <property type="molecule type" value="Genomic_DNA"/>
</dbReference>
<dbReference type="Gene3D" id="3.20.10.10">
    <property type="entry name" value="D-amino Acid Aminotransferase, subunit A, domain 2"/>
    <property type="match status" value="1"/>
</dbReference>